<dbReference type="InterPro" id="IPR001907">
    <property type="entry name" value="ClpP"/>
</dbReference>
<protein>
    <recommendedName>
        <fullName evidence="2">ATP-dependent Clp protease proteolytic subunit</fullName>
    </recommendedName>
</protein>
<keyword evidence="3" id="KW-1133">Transmembrane helix</keyword>
<dbReference type="PANTHER" id="PTHR10381">
    <property type="entry name" value="ATP-DEPENDENT CLP PROTEASE PROTEOLYTIC SUBUNIT"/>
    <property type="match status" value="1"/>
</dbReference>
<dbReference type="SUPFAM" id="SSF52096">
    <property type="entry name" value="ClpP/crotonase"/>
    <property type="match status" value="1"/>
</dbReference>
<dbReference type="GO" id="GO:0009368">
    <property type="term" value="C:endopeptidase Clp complex"/>
    <property type="evidence" value="ECO:0007669"/>
    <property type="project" value="TreeGrafter"/>
</dbReference>
<dbReference type="InterPro" id="IPR029045">
    <property type="entry name" value="ClpP/crotonase-like_dom_sf"/>
</dbReference>
<accession>A0A514TNG9</accession>
<keyword evidence="4" id="KW-0378">Hydrolase</keyword>
<dbReference type="GeneID" id="40864124"/>
<name>A0A514TNG9_9LAMI</name>
<dbReference type="AlphaFoldDB" id="A0A514TNG9"/>
<geneLocation type="chloroplast" evidence="4"/>
<keyword evidence="4" id="KW-0645">Protease</keyword>
<keyword evidence="3" id="KW-0812">Transmembrane</keyword>
<dbReference type="EMBL" id="MK922354">
    <property type="protein sequence ID" value="QDJ93977.1"/>
    <property type="molecule type" value="Genomic_DNA"/>
</dbReference>
<proteinExistence type="inferred from homology"/>
<dbReference type="PANTHER" id="PTHR10381:SF11">
    <property type="entry name" value="ATP-DEPENDENT CLP PROTEASE PROTEOLYTIC SUBUNIT, MITOCHONDRIAL"/>
    <property type="match status" value="1"/>
</dbReference>
<evidence type="ECO:0000313" key="4">
    <source>
        <dbReference type="EMBL" id="QDJ93977.1"/>
    </source>
</evidence>
<dbReference type="InterPro" id="IPR023562">
    <property type="entry name" value="ClpP/TepA"/>
</dbReference>
<evidence type="ECO:0000256" key="1">
    <source>
        <dbReference type="ARBA" id="ARBA00007039"/>
    </source>
</evidence>
<gene>
    <name evidence="4" type="primary">clpP</name>
    <name evidence="4" type="ORF">DIPH_0005</name>
</gene>
<sequence>MSIIFPDERPKVPQNNQWIWIEKLIFRKGSILIHEEIDQEVSDKICNLMLAFAIERPNQTQVIYINSPGGYIKYALPIYDLMQYLPTTFMTIGFGNIIGTAALLLLGGGINKRLILPHTKVSLYKPLEHPKILDLLSDSRIKDKVYMEMLNNFRQVGDIIEKRTGLDRDTVFGFMNDTGYMSAAAAKYYKIVDEIVTEKLIDEKLIDENKD</sequence>
<dbReference type="RefSeq" id="YP_009674166.1">
    <property type="nucleotide sequence ID" value="NC_043877.1"/>
</dbReference>
<organism evidence="4">
    <name type="scientific">Diphelypaea coccinea</name>
    <dbReference type="NCBI Taxonomy" id="223087"/>
    <lineage>
        <taxon>Eukaryota</taxon>
        <taxon>Viridiplantae</taxon>
        <taxon>Streptophyta</taxon>
        <taxon>Embryophyta</taxon>
        <taxon>Tracheophyta</taxon>
        <taxon>Spermatophyta</taxon>
        <taxon>Magnoliopsida</taxon>
        <taxon>eudicotyledons</taxon>
        <taxon>Gunneridae</taxon>
        <taxon>Pentapetalae</taxon>
        <taxon>asterids</taxon>
        <taxon>lamiids</taxon>
        <taxon>Lamiales</taxon>
        <taxon>Orobanchaceae</taxon>
        <taxon>Orobancheae</taxon>
        <taxon>Diphelypaea</taxon>
    </lineage>
</organism>
<dbReference type="Pfam" id="PF00574">
    <property type="entry name" value="CLP_protease"/>
    <property type="match status" value="1"/>
</dbReference>
<comment type="similarity">
    <text evidence="1 2">Belongs to the peptidase S14 family.</text>
</comment>
<reference evidence="4" key="1">
    <citation type="submission" date="2019-05" db="EMBL/GenBank/DDBJ databases">
        <title>Extensive plastome reduction and losses of photosynthesis genes in Diphelypaea coccinea, the holoparasitic plant of the family Orobanchaceae.</title>
        <authorList>
            <person name="Gruzdev E.V."/>
            <person name="Kadnikov V.V."/>
            <person name="Beletsky A.V."/>
            <person name="Mardanov A.V."/>
            <person name="Ravin N.V."/>
        </authorList>
    </citation>
    <scope>NUCLEOTIDE SEQUENCE</scope>
</reference>
<dbReference type="GO" id="GO:0051117">
    <property type="term" value="F:ATPase binding"/>
    <property type="evidence" value="ECO:0007669"/>
    <property type="project" value="TreeGrafter"/>
</dbReference>
<dbReference type="GO" id="GO:0006515">
    <property type="term" value="P:protein quality control for misfolded or incompletely synthesized proteins"/>
    <property type="evidence" value="ECO:0007669"/>
    <property type="project" value="TreeGrafter"/>
</dbReference>
<evidence type="ECO:0000256" key="2">
    <source>
        <dbReference type="RuleBase" id="RU003567"/>
    </source>
</evidence>
<evidence type="ECO:0000256" key="3">
    <source>
        <dbReference type="SAM" id="Phobius"/>
    </source>
</evidence>
<dbReference type="PRINTS" id="PR00127">
    <property type="entry name" value="CLPPROTEASEP"/>
</dbReference>
<dbReference type="GO" id="GO:0009532">
    <property type="term" value="C:plastid stroma"/>
    <property type="evidence" value="ECO:0007669"/>
    <property type="project" value="UniProtKB-ARBA"/>
</dbReference>
<dbReference type="CDD" id="cd07017">
    <property type="entry name" value="S14_ClpP_2"/>
    <property type="match status" value="1"/>
</dbReference>
<dbReference type="Gene3D" id="3.90.226.10">
    <property type="entry name" value="2-enoyl-CoA Hydratase, Chain A, domain 1"/>
    <property type="match status" value="1"/>
</dbReference>
<keyword evidence="3" id="KW-0472">Membrane</keyword>
<dbReference type="GO" id="GO:0004176">
    <property type="term" value="F:ATP-dependent peptidase activity"/>
    <property type="evidence" value="ECO:0007669"/>
    <property type="project" value="InterPro"/>
</dbReference>
<keyword evidence="4" id="KW-0150">Chloroplast</keyword>
<keyword evidence="4" id="KW-0934">Plastid</keyword>
<dbReference type="GO" id="GO:0004252">
    <property type="term" value="F:serine-type endopeptidase activity"/>
    <property type="evidence" value="ECO:0007669"/>
    <property type="project" value="InterPro"/>
</dbReference>
<feature type="transmembrane region" description="Helical" evidence="3">
    <location>
        <begin position="84"/>
        <end position="106"/>
    </location>
</feature>